<reference evidence="2 3" key="1">
    <citation type="submission" date="2018-08" db="EMBL/GenBank/DDBJ databases">
        <title>Sequencing the genomes of 1000 actinobacteria strains.</title>
        <authorList>
            <person name="Klenk H.-P."/>
        </authorList>
    </citation>
    <scope>NUCLEOTIDE SEQUENCE [LARGE SCALE GENOMIC DNA]</scope>
    <source>
        <strain evidence="2 3">DSM 43927</strain>
    </source>
</reference>
<dbReference type="AlphaFoldDB" id="A0A3D9SW42"/>
<comment type="caution">
    <text evidence="2">The sequence shown here is derived from an EMBL/GenBank/DDBJ whole genome shotgun (WGS) entry which is preliminary data.</text>
</comment>
<name>A0A3D9SW42_9ACTN</name>
<dbReference type="Gene3D" id="1.10.357.10">
    <property type="entry name" value="Tetracycline Repressor, domain 2"/>
    <property type="match status" value="1"/>
</dbReference>
<dbReference type="EMBL" id="QTTT01000001">
    <property type="protein sequence ID" value="REF00059.1"/>
    <property type="molecule type" value="Genomic_DNA"/>
</dbReference>
<dbReference type="Proteomes" id="UP000256661">
    <property type="component" value="Unassembled WGS sequence"/>
</dbReference>
<organism evidence="2 3">
    <name type="scientific">Thermomonospora umbrina</name>
    <dbReference type="NCBI Taxonomy" id="111806"/>
    <lineage>
        <taxon>Bacteria</taxon>
        <taxon>Bacillati</taxon>
        <taxon>Actinomycetota</taxon>
        <taxon>Actinomycetes</taxon>
        <taxon>Streptosporangiales</taxon>
        <taxon>Thermomonosporaceae</taxon>
        <taxon>Thermomonospora</taxon>
    </lineage>
</organism>
<evidence type="ECO:0000313" key="2">
    <source>
        <dbReference type="EMBL" id="REF00059.1"/>
    </source>
</evidence>
<sequence length="303" mass="32679">MYLQAPSMCANILGRVSPTVTPPPDRGRPGEGVRHQPPGPVPAEPRAGAAAHSVAAGAPHCAAGGVRRRRRAPRSLLQLERRAAPAPVAADRALADRLWARAHELTGVPQTPCPERDASYAPPWRGDGRQSPDGRPGPVRGALRTVRDVLDTLIEALEEHRTAREGPCAFVRAHLGFTRNDRPAAHFVHASARAGFLPARAEGIAATKVPRRARIDDWPRPRVAVGEVVDLPGPLLEMLVIGPVAETSRRRLADVPGVDLDEAARSRVGLRARRGRKRVHHVQVDQCLIDFSVKALSCSVRAL</sequence>
<accession>A0A3D9SW42</accession>
<evidence type="ECO:0000256" key="1">
    <source>
        <dbReference type="SAM" id="MobiDB-lite"/>
    </source>
</evidence>
<dbReference type="SUPFAM" id="SSF48498">
    <property type="entry name" value="Tetracyclin repressor-like, C-terminal domain"/>
    <property type="match status" value="1"/>
</dbReference>
<feature type="compositionally biased region" description="Low complexity" evidence="1">
    <location>
        <begin position="47"/>
        <end position="65"/>
    </location>
</feature>
<gene>
    <name evidence="2" type="ORF">DFJ69_5582</name>
</gene>
<feature type="region of interest" description="Disordered" evidence="1">
    <location>
        <begin position="14"/>
        <end position="70"/>
    </location>
</feature>
<proteinExistence type="predicted"/>
<protein>
    <submittedName>
        <fullName evidence="2">Uncharacterized protein</fullName>
    </submittedName>
</protein>
<feature type="region of interest" description="Disordered" evidence="1">
    <location>
        <begin position="107"/>
        <end position="141"/>
    </location>
</feature>
<evidence type="ECO:0000313" key="3">
    <source>
        <dbReference type="Proteomes" id="UP000256661"/>
    </source>
</evidence>
<keyword evidence="3" id="KW-1185">Reference proteome</keyword>
<feature type="compositionally biased region" description="Basic and acidic residues" evidence="1">
    <location>
        <begin position="25"/>
        <end position="34"/>
    </location>
</feature>
<dbReference type="InterPro" id="IPR036271">
    <property type="entry name" value="Tet_transcr_reg_TetR-rel_C_sf"/>
</dbReference>